<protein>
    <submittedName>
        <fullName evidence="1">Uncharacterized protein</fullName>
    </submittedName>
</protein>
<gene>
    <name evidence="1" type="ORF">Din_037354</name>
</gene>
<dbReference type="AlphaFoldDB" id="A0A5B7BL69"/>
<evidence type="ECO:0000313" key="1">
    <source>
        <dbReference type="EMBL" id="MPA67913.1"/>
    </source>
</evidence>
<accession>A0A5B7BL69</accession>
<dbReference type="EMBL" id="GHES01037354">
    <property type="protein sequence ID" value="MPA67913.1"/>
    <property type="molecule type" value="Transcribed_RNA"/>
</dbReference>
<proteinExistence type="predicted"/>
<organism evidence="1">
    <name type="scientific">Davidia involucrata</name>
    <name type="common">Dove tree</name>
    <dbReference type="NCBI Taxonomy" id="16924"/>
    <lineage>
        <taxon>Eukaryota</taxon>
        <taxon>Viridiplantae</taxon>
        <taxon>Streptophyta</taxon>
        <taxon>Embryophyta</taxon>
        <taxon>Tracheophyta</taxon>
        <taxon>Spermatophyta</taxon>
        <taxon>Magnoliopsida</taxon>
        <taxon>eudicotyledons</taxon>
        <taxon>Gunneridae</taxon>
        <taxon>Pentapetalae</taxon>
        <taxon>asterids</taxon>
        <taxon>Cornales</taxon>
        <taxon>Nyssaceae</taxon>
        <taxon>Davidia</taxon>
    </lineage>
</organism>
<dbReference type="Pfam" id="PF05553">
    <property type="entry name" value="DUF761"/>
    <property type="match status" value="1"/>
</dbReference>
<dbReference type="InterPro" id="IPR008480">
    <property type="entry name" value="DUF761_pln"/>
</dbReference>
<name>A0A5B7BL69_DAVIN</name>
<dbReference type="PANTHER" id="PTHR33450">
    <property type="entry name" value="EMB|CAB67623.1-RELATED"/>
    <property type="match status" value="1"/>
</dbReference>
<reference evidence="1" key="1">
    <citation type="submission" date="2019-08" db="EMBL/GenBank/DDBJ databases">
        <title>Reference gene set and small RNA set construction with multiple tissues from Davidia involucrata Baill.</title>
        <authorList>
            <person name="Yang H."/>
            <person name="Zhou C."/>
            <person name="Li G."/>
            <person name="Wang J."/>
            <person name="Gao P."/>
            <person name="Wang M."/>
            <person name="Wang R."/>
            <person name="Zhao Y."/>
        </authorList>
    </citation>
    <scope>NUCLEOTIDE SEQUENCE</scope>
    <source>
        <tissue evidence="1">Mixed with DoveR01_LX</tissue>
    </source>
</reference>
<sequence>MKKSSASNFLKHMISMLCSMAKAKSAAIKSKTNAVKARLIVVSLLKNKKFSLGSISHKIHAAIVGVGGGHQQDEAANINVLYNALANEPHSSSGELVVDDGDDDKYPDLRHSLFDDEDYLGDPNGSVIDFVRNSKELEGEDFSLEDEIDHVADLFITKFHKRIRMQKLESFKRYQDMLDRSA</sequence>
<dbReference type="PANTHER" id="PTHR33450:SF31">
    <property type="entry name" value="EMB|CAB67623.1"/>
    <property type="match status" value="1"/>
</dbReference>